<comment type="caution">
    <text evidence="10">The sequence shown here is derived from an EMBL/GenBank/DDBJ whole genome shotgun (WGS) entry which is preliminary data.</text>
</comment>
<evidence type="ECO:0000313" key="11">
    <source>
        <dbReference type="Proteomes" id="UP000265520"/>
    </source>
</evidence>
<proteinExistence type="predicted"/>
<evidence type="ECO:0000256" key="3">
    <source>
        <dbReference type="ARBA" id="ARBA00022729"/>
    </source>
</evidence>
<dbReference type="Gene3D" id="2.130.10.80">
    <property type="entry name" value="Galactose oxidase/kelch, beta-propeller"/>
    <property type="match status" value="1"/>
</dbReference>
<dbReference type="SUPFAM" id="SSF50965">
    <property type="entry name" value="Galactose oxidase, central domain"/>
    <property type="match status" value="1"/>
</dbReference>
<reference evidence="10 11" key="1">
    <citation type="journal article" date="2018" name="Front. Plant Sci.">
        <title>Red Clover (Trifolium pratense) and Zigzag Clover (T. medium) - A Picture of Genomic Similarities and Differences.</title>
        <authorList>
            <person name="Dluhosova J."/>
            <person name="Istvanek J."/>
            <person name="Nedelnik J."/>
            <person name="Repkova J."/>
        </authorList>
    </citation>
    <scope>NUCLEOTIDE SEQUENCE [LARGE SCALE GENOMIC DNA]</scope>
    <source>
        <strain evidence="11">cv. 10/8</strain>
        <tissue evidence="10">Leaf</tissue>
    </source>
</reference>
<dbReference type="PANTHER" id="PTHR32208:SF62">
    <property type="entry name" value="OXIDASE, PUTATIVE, EXPRESSED-RELATED"/>
    <property type="match status" value="1"/>
</dbReference>
<keyword evidence="3 7" id="KW-0732">Signal</keyword>
<dbReference type="SUPFAM" id="SSF81296">
    <property type="entry name" value="E set domains"/>
    <property type="match status" value="1"/>
</dbReference>
<dbReference type="InterPro" id="IPR011043">
    <property type="entry name" value="Gal_Oxase/kelch_b-propeller"/>
</dbReference>
<gene>
    <name evidence="10" type="ORF">A2U01_0001305</name>
</gene>
<dbReference type="Pfam" id="PF09118">
    <property type="entry name" value="GO-like_E_set"/>
    <property type="match status" value="1"/>
</dbReference>
<evidence type="ECO:0000256" key="2">
    <source>
        <dbReference type="ARBA" id="ARBA00022525"/>
    </source>
</evidence>
<evidence type="ECO:0000259" key="9">
    <source>
        <dbReference type="Pfam" id="PF09118"/>
    </source>
</evidence>
<dbReference type="GO" id="GO:0016491">
    <property type="term" value="F:oxidoreductase activity"/>
    <property type="evidence" value="ECO:0007669"/>
    <property type="project" value="UniProtKB-KW"/>
</dbReference>
<feature type="signal peptide" evidence="7">
    <location>
        <begin position="1"/>
        <end position="19"/>
    </location>
</feature>
<dbReference type="CDD" id="cd02851">
    <property type="entry name" value="E_set_GO_C"/>
    <property type="match status" value="1"/>
</dbReference>
<accession>A0A392LZX4</accession>
<evidence type="ECO:0000259" key="8">
    <source>
        <dbReference type="Pfam" id="PF07250"/>
    </source>
</evidence>
<dbReference type="InterPro" id="IPR013783">
    <property type="entry name" value="Ig-like_fold"/>
</dbReference>
<dbReference type="EMBL" id="LXQA010001167">
    <property type="protein sequence ID" value="MCH80535.1"/>
    <property type="molecule type" value="Genomic_DNA"/>
</dbReference>
<keyword evidence="11" id="KW-1185">Reference proteome</keyword>
<feature type="domain" description="Galactose oxidase-like Early set" evidence="9">
    <location>
        <begin position="456"/>
        <end position="548"/>
    </location>
</feature>
<feature type="chain" id="PRO_5017198518" description="Aldehyde oxidase GLOX" evidence="7">
    <location>
        <begin position="20"/>
        <end position="550"/>
    </location>
</feature>
<sequence>MSFFPLLLLPLIFSTTTVSILLSPAEARGGGQWQLLQKNIGIVAMHMQLLHNDQVIIYDRTDFGLSNISLPNGRCRHDPDEKVVKIDCSAHSLEYDAISNTFRPLFIQTDIWCSSGSVSPNGTLIQTGGYRDGERKVRTFNPCPSCDWEEYSNALVVKRWYSTNQILPDGRQIIIGGRRQFNFEFYPKTGASAKNTYSLPFLVQTYEAEGDAENNLYPFVFLNVDGNLFIFANNRAILLDYNNNKVVKTYPAIPGGDPRSYPSTGSAVLLPLRNLQQKLVEAEVIVCGGAPKGSFQKAKKRDFVGALDTCGRIKITDPNPMWTMEKMPGGRVMSDMVLLPNGYVLLINGAASGTAGWEYGRNPVLNPLLYKPDGVIGARFQIQNPSSIPRMYHSTAILLRDGRILVAGSNPHVGYNFQKVVFPTELRLEAFSPWYLKADFNDLRPEVMFPSPQTKVMCRVNLKVVFRVKAVRKSVAVTLLAPSFNTHSFSMNQRLLVLDEVKPTSRNVAAGGYEIEVKLPSLPFLAPPGFYLLFVVHEEVPSQGVWIQLV</sequence>
<keyword evidence="2" id="KW-0964">Secreted</keyword>
<evidence type="ECO:0000256" key="1">
    <source>
        <dbReference type="ARBA" id="ARBA00004613"/>
    </source>
</evidence>
<dbReference type="InterPro" id="IPR015202">
    <property type="entry name" value="GO-like_E_set"/>
</dbReference>
<dbReference type="GO" id="GO:0005615">
    <property type="term" value="C:extracellular space"/>
    <property type="evidence" value="ECO:0007669"/>
    <property type="project" value="UniProtKB-ARBA"/>
</dbReference>
<evidence type="ECO:0000313" key="10">
    <source>
        <dbReference type="EMBL" id="MCH80535.1"/>
    </source>
</evidence>
<dbReference type="InterPro" id="IPR037293">
    <property type="entry name" value="Gal_Oxidase_central_sf"/>
</dbReference>
<evidence type="ECO:0000256" key="6">
    <source>
        <dbReference type="ARBA" id="ARBA00077505"/>
    </source>
</evidence>
<keyword evidence="4" id="KW-0560">Oxidoreductase</keyword>
<dbReference type="InterPro" id="IPR009880">
    <property type="entry name" value="Glyoxal_oxidase_N"/>
</dbReference>
<evidence type="ECO:0000256" key="4">
    <source>
        <dbReference type="ARBA" id="ARBA00023002"/>
    </source>
</evidence>
<dbReference type="FunFam" id="2.130.10.80:FF:000001">
    <property type="entry name" value="Aldehyde oxidase GLOX"/>
    <property type="match status" value="1"/>
</dbReference>
<dbReference type="Proteomes" id="UP000265520">
    <property type="component" value="Unassembled WGS sequence"/>
</dbReference>
<comment type="subcellular location">
    <subcellularLocation>
        <location evidence="1">Secreted</location>
    </subcellularLocation>
</comment>
<dbReference type="Pfam" id="PF07250">
    <property type="entry name" value="Glyoxal_oxid_N"/>
    <property type="match status" value="1"/>
</dbReference>
<evidence type="ECO:0000256" key="5">
    <source>
        <dbReference type="ARBA" id="ARBA00073112"/>
    </source>
</evidence>
<name>A0A392LZX4_9FABA</name>
<organism evidence="10 11">
    <name type="scientific">Trifolium medium</name>
    <dbReference type="NCBI Taxonomy" id="97028"/>
    <lineage>
        <taxon>Eukaryota</taxon>
        <taxon>Viridiplantae</taxon>
        <taxon>Streptophyta</taxon>
        <taxon>Embryophyta</taxon>
        <taxon>Tracheophyta</taxon>
        <taxon>Spermatophyta</taxon>
        <taxon>Magnoliopsida</taxon>
        <taxon>eudicotyledons</taxon>
        <taxon>Gunneridae</taxon>
        <taxon>Pentapetalae</taxon>
        <taxon>rosids</taxon>
        <taxon>fabids</taxon>
        <taxon>Fabales</taxon>
        <taxon>Fabaceae</taxon>
        <taxon>Papilionoideae</taxon>
        <taxon>50 kb inversion clade</taxon>
        <taxon>NPAAA clade</taxon>
        <taxon>Hologalegina</taxon>
        <taxon>IRL clade</taxon>
        <taxon>Trifolieae</taxon>
        <taxon>Trifolium</taxon>
    </lineage>
</organism>
<dbReference type="AlphaFoldDB" id="A0A392LZX4"/>
<protein>
    <recommendedName>
        <fullName evidence="5">Aldehyde oxidase GLOX</fullName>
    </recommendedName>
    <alternativeName>
        <fullName evidence="6">Glyoxal oxidase</fullName>
    </alternativeName>
</protein>
<dbReference type="PANTHER" id="PTHR32208">
    <property type="entry name" value="SECRETED PROTEIN-RELATED"/>
    <property type="match status" value="1"/>
</dbReference>
<dbReference type="Gene3D" id="2.60.40.10">
    <property type="entry name" value="Immunoglobulins"/>
    <property type="match status" value="1"/>
</dbReference>
<evidence type="ECO:0000256" key="7">
    <source>
        <dbReference type="SAM" id="SignalP"/>
    </source>
</evidence>
<dbReference type="InterPro" id="IPR014756">
    <property type="entry name" value="Ig_E-set"/>
</dbReference>
<feature type="domain" description="Glyoxal oxidase N-terminal" evidence="8">
    <location>
        <begin position="45"/>
        <end position="435"/>
    </location>
</feature>